<dbReference type="Proteomes" id="UP000095409">
    <property type="component" value="Unassembled WGS sequence"/>
</dbReference>
<dbReference type="Pfam" id="PF06738">
    <property type="entry name" value="ThrE"/>
    <property type="match status" value="1"/>
</dbReference>
<dbReference type="Proteomes" id="UP000261105">
    <property type="component" value="Unassembled WGS sequence"/>
</dbReference>
<sequence length="254" mass="27830">MQTAKDYLHVFLDMGDALLNSGAEIFRVEDTLNRMGYACGATQMNVFVITSSIVITMEFPGDGARTQTRRVREDGGNDFTKLEQLNDLSRRFCRQPVSATELRKEFDKINADRPKPLWKLFGSLLAASSFALFYGGSISDAIAAGLGAVLIWALQQYFRPVCMNEVTFQFAASFLTGCVICGLVLLCPFLHMDKIMIGDIMLLIPGLMSTNAIRDVLIGDTLSGIIRLIAALLLAAALALGFMGAILLFRRLGL</sequence>
<feature type="transmembrane region" description="Helical" evidence="7">
    <location>
        <begin position="170"/>
        <end position="191"/>
    </location>
</feature>
<accession>A0A174H414</accession>
<dbReference type="EMBL" id="QSHL01000012">
    <property type="protein sequence ID" value="RHC04032.1"/>
    <property type="molecule type" value="Genomic_DNA"/>
</dbReference>
<evidence type="ECO:0000313" key="18">
    <source>
        <dbReference type="EMBL" id="RHH17788.1"/>
    </source>
</evidence>
<dbReference type="Proteomes" id="UP000261222">
    <property type="component" value="Unassembled WGS sequence"/>
</dbReference>
<dbReference type="EMBL" id="QSKO01000004">
    <property type="protein sequence ID" value="RHE76940.1"/>
    <property type="molecule type" value="Genomic_DNA"/>
</dbReference>
<dbReference type="Proteomes" id="UP000293506">
    <property type="component" value="Unassembled WGS sequence"/>
</dbReference>
<proteinExistence type="inferred from homology"/>
<dbReference type="Proteomes" id="UP000265808">
    <property type="component" value="Unassembled WGS sequence"/>
</dbReference>
<evidence type="ECO:0000259" key="8">
    <source>
        <dbReference type="Pfam" id="PF06738"/>
    </source>
</evidence>
<evidence type="ECO:0000313" key="15">
    <source>
        <dbReference type="EMBL" id="RHC04032.1"/>
    </source>
</evidence>
<dbReference type="EMBL" id="QRZI01000009">
    <property type="protein sequence ID" value="RGV62531.1"/>
    <property type="molecule type" value="Genomic_DNA"/>
</dbReference>
<dbReference type="EMBL" id="QRUH01000004">
    <property type="protein sequence ID" value="RGR49573.1"/>
    <property type="molecule type" value="Genomic_DNA"/>
</dbReference>
<dbReference type="Proteomes" id="UP000285839">
    <property type="component" value="Unassembled WGS sequence"/>
</dbReference>
<dbReference type="InterPro" id="IPR010619">
    <property type="entry name" value="ThrE-like_N"/>
</dbReference>
<dbReference type="EMBL" id="QSJW01000006">
    <property type="protein sequence ID" value="RHE11733.1"/>
    <property type="molecule type" value="Genomic_DNA"/>
</dbReference>
<reference evidence="9 21" key="1">
    <citation type="submission" date="2015-09" db="EMBL/GenBank/DDBJ databases">
        <authorList>
            <consortium name="Pathogen Informatics"/>
        </authorList>
    </citation>
    <scope>NUCLEOTIDE SEQUENCE [LARGE SCALE GENOMIC DNA]</scope>
    <source>
        <strain evidence="9 21">2789STDY5608837</strain>
    </source>
</reference>
<comment type="similarity">
    <text evidence="6">Belongs to the ThrE exporter (TC 2.A.79) family.</text>
</comment>
<dbReference type="Proteomes" id="UP000284242">
    <property type="component" value="Unassembled WGS sequence"/>
</dbReference>
<evidence type="ECO:0000313" key="32">
    <source>
        <dbReference type="Proteomes" id="UP000293506"/>
    </source>
</evidence>
<evidence type="ECO:0000256" key="1">
    <source>
        <dbReference type="ARBA" id="ARBA00004651"/>
    </source>
</evidence>
<evidence type="ECO:0000313" key="31">
    <source>
        <dbReference type="Proteomes" id="UP000285839"/>
    </source>
</evidence>
<dbReference type="EMBL" id="QSUB01000003">
    <property type="protein sequence ID" value="RGN04806.1"/>
    <property type="molecule type" value="Genomic_DNA"/>
</dbReference>
<dbReference type="EMBL" id="RCXQ01000003">
    <property type="protein sequence ID" value="RYT67905.1"/>
    <property type="molecule type" value="Genomic_DNA"/>
</dbReference>
<reference evidence="20 32" key="3">
    <citation type="journal article" date="2019" name="Science, e1252229">
        <title>Invertible promoters mediate bacterial phase variation, antibiotic resistance, and host adaptation in the gut.</title>
        <authorList>
            <person name="Jiang X."/>
            <person name="Hall A.B."/>
            <person name="Arthur T.D."/>
            <person name="Plichta D.R."/>
            <person name="Covington C.T."/>
            <person name="Poyet M."/>
            <person name="Crothers J."/>
            <person name="Moses P.L."/>
            <person name="Tolonen A.C."/>
            <person name="Vlamakis H."/>
            <person name="Alm E.J."/>
            <person name="Xavier R.J."/>
        </authorList>
    </citation>
    <scope>NUCLEOTIDE SEQUENCE [LARGE SCALE GENOMIC DNA]</scope>
    <source>
        <strain evidence="32">af_0058</strain>
        <strain evidence="20">Af_0058</strain>
    </source>
</reference>
<evidence type="ECO:0000313" key="21">
    <source>
        <dbReference type="Proteomes" id="UP000095409"/>
    </source>
</evidence>
<dbReference type="GeneID" id="79803129"/>
<evidence type="ECO:0000313" key="23">
    <source>
        <dbReference type="Proteomes" id="UP000261222"/>
    </source>
</evidence>
<organism evidence="9 21">
    <name type="scientific">Blautia obeum</name>
    <dbReference type="NCBI Taxonomy" id="40520"/>
    <lineage>
        <taxon>Bacteria</taxon>
        <taxon>Bacillati</taxon>
        <taxon>Bacillota</taxon>
        <taxon>Clostridia</taxon>
        <taxon>Lachnospirales</taxon>
        <taxon>Lachnospiraceae</taxon>
        <taxon>Blautia</taxon>
    </lineage>
</organism>
<dbReference type="Proteomes" id="UP000283928">
    <property type="component" value="Unassembled WGS sequence"/>
</dbReference>
<dbReference type="GO" id="GO:0022857">
    <property type="term" value="F:transmembrane transporter activity"/>
    <property type="evidence" value="ECO:0007669"/>
    <property type="project" value="InterPro"/>
</dbReference>
<feature type="domain" description="Threonine/serine exporter-like N-terminal" evidence="8">
    <location>
        <begin position="10"/>
        <end position="246"/>
    </location>
</feature>
<evidence type="ECO:0000313" key="13">
    <source>
        <dbReference type="EMBL" id="RGS75720.1"/>
    </source>
</evidence>
<evidence type="ECO:0000313" key="20">
    <source>
        <dbReference type="EMBL" id="RYT67905.1"/>
    </source>
</evidence>
<dbReference type="Proteomes" id="UP000284644">
    <property type="component" value="Unassembled WGS sequence"/>
</dbReference>
<protein>
    <submittedName>
        <fullName evidence="9">Inner membrane protein YjjP</fullName>
    </submittedName>
    <submittedName>
        <fullName evidence="10">Threonine/serine exporter</fullName>
    </submittedName>
</protein>
<evidence type="ECO:0000313" key="29">
    <source>
        <dbReference type="Proteomes" id="UP000284267"/>
    </source>
</evidence>
<dbReference type="EMBL" id="QSUZ01000003">
    <property type="protein sequence ID" value="RGN89406.1"/>
    <property type="molecule type" value="Genomic_DNA"/>
</dbReference>
<gene>
    <name evidence="9" type="primary">yjjP</name>
    <name evidence="19" type="ORF">DW040_13645</name>
    <name evidence="18" type="ORF">DW222_10280</name>
    <name evidence="17" type="ORF">DW723_04895</name>
    <name evidence="16" type="ORF">DW767_10010</name>
    <name evidence="15" type="ORF">DW859_14015</name>
    <name evidence="14" type="ORF">DWW07_12940</name>
    <name evidence="13" type="ORF">DWX77_02825</name>
    <name evidence="12" type="ORF">DWY46_07175</name>
    <name evidence="11" type="ORF">DXB38_03165</name>
    <name evidence="10" type="ORF">DXB81_08190</name>
    <name evidence="20" type="ORF">EAI82_05155</name>
    <name evidence="9" type="ORF">ERS852394_02745</name>
</gene>
<dbReference type="AlphaFoldDB" id="A0A174H414"/>
<dbReference type="Proteomes" id="UP000284267">
    <property type="component" value="Unassembled WGS sequence"/>
</dbReference>
<evidence type="ECO:0000313" key="22">
    <source>
        <dbReference type="Proteomes" id="UP000261105"/>
    </source>
</evidence>
<dbReference type="Proteomes" id="UP000265828">
    <property type="component" value="Unassembled WGS sequence"/>
</dbReference>
<dbReference type="RefSeq" id="WP_005421864.1">
    <property type="nucleotide sequence ID" value="NZ_CABJDZ010000006.1"/>
</dbReference>
<evidence type="ECO:0000256" key="7">
    <source>
        <dbReference type="SAM" id="Phobius"/>
    </source>
</evidence>
<keyword evidence="5 7" id="KW-0472">Membrane</keyword>
<dbReference type="GO" id="GO:0005886">
    <property type="term" value="C:plasma membrane"/>
    <property type="evidence" value="ECO:0007669"/>
    <property type="project" value="UniProtKB-SubCell"/>
</dbReference>
<evidence type="ECO:0000313" key="14">
    <source>
        <dbReference type="EMBL" id="RGV62531.1"/>
    </source>
</evidence>
<evidence type="ECO:0000313" key="12">
    <source>
        <dbReference type="EMBL" id="RGR49573.1"/>
    </source>
</evidence>
<evidence type="ECO:0000256" key="4">
    <source>
        <dbReference type="ARBA" id="ARBA00022989"/>
    </source>
</evidence>
<dbReference type="Proteomes" id="UP000284024">
    <property type="component" value="Unassembled WGS sequence"/>
</dbReference>
<dbReference type="EMBL" id="QRJH01000005">
    <property type="protein sequence ID" value="RHH17788.1"/>
    <property type="molecule type" value="Genomic_DNA"/>
</dbReference>
<evidence type="ECO:0000313" key="10">
    <source>
        <dbReference type="EMBL" id="RGN04806.1"/>
    </source>
</evidence>
<evidence type="ECO:0000256" key="5">
    <source>
        <dbReference type="ARBA" id="ARBA00023136"/>
    </source>
</evidence>
<feature type="transmembrane region" description="Helical" evidence="7">
    <location>
        <begin position="141"/>
        <end position="158"/>
    </location>
</feature>
<evidence type="ECO:0000256" key="2">
    <source>
        <dbReference type="ARBA" id="ARBA00022475"/>
    </source>
</evidence>
<evidence type="ECO:0000313" key="24">
    <source>
        <dbReference type="Proteomes" id="UP000265808"/>
    </source>
</evidence>
<evidence type="ECO:0000313" key="11">
    <source>
        <dbReference type="EMBL" id="RGN89406.1"/>
    </source>
</evidence>
<evidence type="ECO:0000313" key="28">
    <source>
        <dbReference type="Proteomes" id="UP000284242"/>
    </source>
</evidence>
<dbReference type="PANTHER" id="PTHR34390">
    <property type="entry name" value="UPF0442 PROTEIN YJJB-RELATED"/>
    <property type="match status" value="1"/>
</dbReference>
<dbReference type="InterPro" id="IPR050539">
    <property type="entry name" value="ThrE_Dicarb/AminoAcid_Exp"/>
</dbReference>
<evidence type="ECO:0000313" key="30">
    <source>
        <dbReference type="Proteomes" id="UP000284644"/>
    </source>
</evidence>
<reference evidence="22 23" key="2">
    <citation type="submission" date="2018-08" db="EMBL/GenBank/DDBJ databases">
        <title>A genome reference for cultivated species of the human gut microbiota.</title>
        <authorList>
            <person name="Zou Y."/>
            <person name="Xue W."/>
            <person name="Luo G."/>
        </authorList>
    </citation>
    <scope>NUCLEOTIDE SEQUENCE [LARGE SCALE GENOMIC DNA]</scope>
    <source>
        <strain evidence="14 25">AF14-23</strain>
        <strain evidence="13 28">AF21-24</strain>
        <strain evidence="12 31">AF25-21</strain>
        <strain evidence="19 29">AF39-4</strain>
        <strain evidence="18 27">AM18-2AC</strain>
        <strain evidence="17 26">AM27-32LB</strain>
        <strain evidence="16 30">AM29-25AC</strain>
        <strain evidence="15 24">AM37-4AC</strain>
        <strain evidence="11 22">OM03-6</strain>
        <strain evidence="10 23">OM06-11AA</strain>
    </source>
</reference>
<evidence type="ECO:0000313" key="9">
    <source>
        <dbReference type="EMBL" id="CUO67810.1"/>
    </source>
</evidence>
<dbReference type="GO" id="GO:0015744">
    <property type="term" value="P:succinate transport"/>
    <property type="evidence" value="ECO:0007669"/>
    <property type="project" value="TreeGrafter"/>
</dbReference>
<evidence type="ECO:0000256" key="3">
    <source>
        <dbReference type="ARBA" id="ARBA00022692"/>
    </source>
</evidence>
<evidence type="ECO:0000313" key="26">
    <source>
        <dbReference type="Proteomes" id="UP000283928"/>
    </source>
</evidence>
<evidence type="ECO:0000313" key="17">
    <source>
        <dbReference type="EMBL" id="RHE76940.1"/>
    </source>
</evidence>
<name>A0A174H414_9FIRM</name>
<evidence type="ECO:0000313" key="27">
    <source>
        <dbReference type="Proteomes" id="UP000284024"/>
    </source>
</evidence>
<keyword evidence="4 7" id="KW-1133">Transmembrane helix</keyword>
<evidence type="ECO:0000313" key="19">
    <source>
        <dbReference type="EMBL" id="RHK93887.1"/>
    </source>
</evidence>
<dbReference type="PANTHER" id="PTHR34390:SF2">
    <property type="entry name" value="SUCCINATE TRANSPORTER SUBUNIT YJJP-RELATED"/>
    <property type="match status" value="1"/>
</dbReference>
<dbReference type="EMBL" id="QROE01000006">
    <property type="protein sequence ID" value="RHK93887.1"/>
    <property type="molecule type" value="Genomic_DNA"/>
</dbReference>
<evidence type="ECO:0000313" key="16">
    <source>
        <dbReference type="EMBL" id="RHE11733.1"/>
    </source>
</evidence>
<feature type="transmembrane region" description="Helical" evidence="7">
    <location>
        <begin position="225"/>
        <end position="249"/>
    </location>
</feature>
<dbReference type="EMBL" id="CYZD01000018">
    <property type="protein sequence ID" value="CUO67810.1"/>
    <property type="molecule type" value="Genomic_DNA"/>
</dbReference>
<evidence type="ECO:0000256" key="6">
    <source>
        <dbReference type="ARBA" id="ARBA00034125"/>
    </source>
</evidence>
<dbReference type="EMBL" id="QRVV01000004">
    <property type="protein sequence ID" value="RGS75720.1"/>
    <property type="molecule type" value="Genomic_DNA"/>
</dbReference>
<keyword evidence="3 7" id="KW-0812">Transmembrane</keyword>
<evidence type="ECO:0000313" key="25">
    <source>
        <dbReference type="Proteomes" id="UP000265828"/>
    </source>
</evidence>
<keyword evidence="2" id="KW-1003">Cell membrane</keyword>
<comment type="subcellular location">
    <subcellularLocation>
        <location evidence="1">Cell membrane</location>
        <topology evidence="1">Multi-pass membrane protein</topology>
    </subcellularLocation>
</comment>